<protein>
    <recommendedName>
        <fullName evidence="3">CUB domain-containing protein</fullName>
    </recommendedName>
</protein>
<keyword evidence="1 2" id="KW-1015">Disulfide bond</keyword>
<dbReference type="PANTHER" id="PTHR33236:SF4">
    <property type="entry name" value="CUB DOMAIN-CONTAINING PROTEIN"/>
    <property type="match status" value="1"/>
</dbReference>
<dbReference type="PANTHER" id="PTHR33236">
    <property type="entry name" value="INTRAFLAGELLAR TRANSPORT PROTEIN 122 FAMILY PROTEIN-RELATED"/>
    <property type="match status" value="1"/>
</dbReference>
<feature type="disulfide bond" evidence="2">
    <location>
        <begin position="150"/>
        <end position="167"/>
    </location>
</feature>
<accession>A0A9P0TEA0</accession>
<keyword evidence="5" id="KW-1185">Reference proteome</keyword>
<comment type="caution">
    <text evidence="2">Lacks conserved residue(s) required for the propagation of feature annotation.</text>
</comment>
<dbReference type="Gene3D" id="2.60.120.290">
    <property type="entry name" value="Spermadhesin, CUB domain"/>
    <property type="match status" value="1"/>
</dbReference>
<dbReference type="InterPro" id="IPR058698">
    <property type="entry name" value="CUB_metazoa"/>
</dbReference>
<gene>
    <name evidence="4" type="ORF">PIBRA_LOCUS6555</name>
</gene>
<comment type="caution">
    <text evidence="4">The sequence shown here is derived from an EMBL/GenBank/DDBJ whole genome shotgun (WGS) entry which is preliminary data.</text>
</comment>
<dbReference type="PROSITE" id="PS01180">
    <property type="entry name" value="CUB"/>
    <property type="match status" value="1"/>
</dbReference>
<dbReference type="EMBL" id="CALOZG010000010">
    <property type="protein sequence ID" value="CAH4029854.1"/>
    <property type="molecule type" value="Genomic_DNA"/>
</dbReference>
<dbReference type="Pfam" id="PF26080">
    <property type="entry name" value="CUB_animal"/>
    <property type="match status" value="1"/>
</dbReference>
<dbReference type="InterPro" id="IPR000859">
    <property type="entry name" value="CUB_dom"/>
</dbReference>
<evidence type="ECO:0000256" key="2">
    <source>
        <dbReference type="PROSITE-ProRule" id="PRU00059"/>
    </source>
</evidence>
<name>A0A9P0TEA0_PIEBR</name>
<dbReference type="AlphaFoldDB" id="A0A9P0TEA0"/>
<dbReference type="Proteomes" id="UP001152562">
    <property type="component" value="Unassembled WGS sequence"/>
</dbReference>
<feature type="domain" description="CUB" evidence="3">
    <location>
        <begin position="91"/>
        <end position="183"/>
    </location>
</feature>
<dbReference type="InterPro" id="IPR035914">
    <property type="entry name" value="Sperma_CUB_dom_sf"/>
</dbReference>
<organism evidence="4 5">
    <name type="scientific">Pieris brassicae</name>
    <name type="common">White butterfly</name>
    <name type="synonym">Large white butterfly</name>
    <dbReference type="NCBI Taxonomy" id="7116"/>
    <lineage>
        <taxon>Eukaryota</taxon>
        <taxon>Metazoa</taxon>
        <taxon>Ecdysozoa</taxon>
        <taxon>Arthropoda</taxon>
        <taxon>Hexapoda</taxon>
        <taxon>Insecta</taxon>
        <taxon>Pterygota</taxon>
        <taxon>Neoptera</taxon>
        <taxon>Endopterygota</taxon>
        <taxon>Lepidoptera</taxon>
        <taxon>Glossata</taxon>
        <taxon>Ditrysia</taxon>
        <taxon>Papilionoidea</taxon>
        <taxon>Pieridae</taxon>
        <taxon>Pierinae</taxon>
        <taxon>Pieris</taxon>
    </lineage>
</organism>
<proteinExistence type="predicted"/>
<dbReference type="SUPFAM" id="SSF49854">
    <property type="entry name" value="Spermadhesin, CUB domain"/>
    <property type="match status" value="1"/>
</dbReference>
<sequence length="467" mass="52064">MFVSVSSIYSLSKIKYEKNLGCVIEPEGVFTLGKVLNFFPVGGERECQASGHHVARSGICLNPYDCRQRDGTASGDCAHGLGVCCVFEVTCGGTVQNNLTYFSSPGFPELWSGEEDCKIEIQKTHAGIMQLKIDFIHFTIGQPNRRTGACDEDAMILGEGRSNLTLCGQNHKQHVYYTLSSAVETREDGELPSTRSTPLFFRMRGGDHPRLWLLRIAQMPLAYSAPHNCLQYLTDTNGTIRSFNFASNGRHLANQEYRSCIRRNTGFCTIRYSPCDSRSFRIGPGGNGPEDLIVDPVQNDDMIPANDQIQDEEGSGAEPQIAEATTPAPGLMNRIWSYIWPSWIWGQSRTWHWSPYIQNYGDEVFPYYGYGNYGKGLSGYGRQKCGDRVTIPCENEYFVSSSVFSPGVCDPHHCGSNFCPGMRFEDCHVESSISPFAVSMHFGPPTVKENPEDNIGMCLRYKQIPCN</sequence>
<dbReference type="Pfam" id="PF00431">
    <property type="entry name" value="CUB"/>
    <property type="match status" value="1"/>
</dbReference>
<reference evidence="4" key="1">
    <citation type="submission" date="2022-05" db="EMBL/GenBank/DDBJ databases">
        <authorList>
            <person name="Okamura Y."/>
        </authorList>
    </citation>
    <scope>NUCLEOTIDE SEQUENCE</scope>
</reference>
<evidence type="ECO:0000259" key="3">
    <source>
        <dbReference type="PROSITE" id="PS01180"/>
    </source>
</evidence>
<evidence type="ECO:0000313" key="4">
    <source>
        <dbReference type="EMBL" id="CAH4029854.1"/>
    </source>
</evidence>
<evidence type="ECO:0000256" key="1">
    <source>
        <dbReference type="ARBA" id="ARBA00023157"/>
    </source>
</evidence>
<evidence type="ECO:0000313" key="5">
    <source>
        <dbReference type="Proteomes" id="UP001152562"/>
    </source>
</evidence>